<dbReference type="EMBL" id="JAHRIQ010095011">
    <property type="protein sequence ID" value="MEQ2252428.1"/>
    <property type="molecule type" value="Genomic_DNA"/>
</dbReference>
<sequence length="147" mass="16641">MTSLYNCLRHQENHCTGDEKEGAGIPGENPHMHRENMTRSRTQDLLAARKHCYQLHTRTAKILKLSVKISPLKILKKTKRCPYASATRAHGSSVLLYQPTFSLLKLEIVSALSLLVQVIGLWASYQQQGENFLLKSPPHLSRKFCST</sequence>
<reference evidence="1 2" key="1">
    <citation type="submission" date="2021-06" db="EMBL/GenBank/DDBJ databases">
        <authorList>
            <person name="Palmer J.M."/>
        </authorList>
    </citation>
    <scope>NUCLEOTIDE SEQUENCE [LARGE SCALE GENOMIC DNA]</scope>
    <source>
        <strain evidence="2">if_2019</strain>
        <tissue evidence="1">Muscle</tissue>
    </source>
</reference>
<dbReference type="Proteomes" id="UP001482620">
    <property type="component" value="Unassembled WGS sequence"/>
</dbReference>
<keyword evidence="2" id="KW-1185">Reference proteome</keyword>
<organism evidence="1 2">
    <name type="scientific">Ilyodon furcidens</name>
    <name type="common">goldbreast splitfin</name>
    <dbReference type="NCBI Taxonomy" id="33524"/>
    <lineage>
        <taxon>Eukaryota</taxon>
        <taxon>Metazoa</taxon>
        <taxon>Chordata</taxon>
        <taxon>Craniata</taxon>
        <taxon>Vertebrata</taxon>
        <taxon>Euteleostomi</taxon>
        <taxon>Actinopterygii</taxon>
        <taxon>Neopterygii</taxon>
        <taxon>Teleostei</taxon>
        <taxon>Neoteleostei</taxon>
        <taxon>Acanthomorphata</taxon>
        <taxon>Ovalentaria</taxon>
        <taxon>Atherinomorphae</taxon>
        <taxon>Cyprinodontiformes</taxon>
        <taxon>Goodeidae</taxon>
        <taxon>Ilyodon</taxon>
    </lineage>
</organism>
<proteinExistence type="predicted"/>
<name>A0ABV0V788_9TELE</name>
<comment type="caution">
    <text evidence="1">The sequence shown here is derived from an EMBL/GenBank/DDBJ whole genome shotgun (WGS) entry which is preliminary data.</text>
</comment>
<accession>A0ABV0V788</accession>
<protein>
    <submittedName>
        <fullName evidence="1">Uncharacterized protein</fullName>
    </submittedName>
</protein>
<gene>
    <name evidence="1" type="ORF">ILYODFUR_021660</name>
</gene>
<evidence type="ECO:0000313" key="2">
    <source>
        <dbReference type="Proteomes" id="UP001482620"/>
    </source>
</evidence>
<evidence type="ECO:0000313" key="1">
    <source>
        <dbReference type="EMBL" id="MEQ2252428.1"/>
    </source>
</evidence>